<feature type="transmembrane region" description="Helical" evidence="1">
    <location>
        <begin position="393"/>
        <end position="414"/>
    </location>
</feature>
<keyword evidence="1" id="KW-0472">Membrane</keyword>
<proteinExistence type="predicted"/>
<dbReference type="PROSITE" id="PS50850">
    <property type="entry name" value="MFS"/>
    <property type="match status" value="1"/>
</dbReference>
<feature type="transmembrane region" description="Helical" evidence="1">
    <location>
        <begin position="233"/>
        <end position="255"/>
    </location>
</feature>
<dbReference type="GeneID" id="66163934"/>
<dbReference type="Gene3D" id="1.20.1250.20">
    <property type="entry name" value="MFS general substrate transporter like domains"/>
    <property type="match status" value="2"/>
</dbReference>
<dbReference type="InterPro" id="IPR011701">
    <property type="entry name" value="MFS"/>
</dbReference>
<dbReference type="Pfam" id="PF07690">
    <property type="entry name" value="MFS_1"/>
    <property type="match status" value="1"/>
</dbReference>
<keyword evidence="4" id="KW-1185">Reference proteome</keyword>
<feature type="transmembrane region" description="Helical" evidence="1">
    <location>
        <begin position="129"/>
        <end position="157"/>
    </location>
</feature>
<name>A0A8D5ZJR4_9CREN</name>
<feature type="transmembrane region" description="Helical" evidence="1">
    <location>
        <begin position="12"/>
        <end position="35"/>
    </location>
</feature>
<accession>A0A8D5ZJR4</accession>
<evidence type="ECO:0000313" key="3">
    <source>
        <dbReference type="EMBL" id="BCU70906.1"/>
    </source>
</evidence>
<reference evidence="3 4" key="1">
    <citation type="submission" date="2021-04" db="EMBL/GenBank/DDBJ databases">
        <title>Complete genome sequence of Stygiolobus sp. KN-1.</title>
        <authorList>
            <person name="Nakamura K."/>
            <person name="Sakai H."/>
            <person name="Kurosawa N."/>
        </authorList>
    </citation>
    <scope>NUCLEOTIDE SEQUENCE [LARGE SCALE GENOMIC DNA]</scope>
    <source>
        <strain evidence="3 4">KN-1</strain>
    </source>
</reference>
<evidence type="ECO:0000313" key="4">
    <source>
        <dbReference type="Proteomes" id="UP000825123"/>
    </source>
</evidence>
<dbReference type="PANTHER" id="PTHR23518">
    <property type="entry name" value="C-METHYLTRANSFERASE"/>
    <property type="match status" value="1"/>
</dbReference>
<dbReference type="RefSeq" id="WP_221287581.1">
    <property type="nucleotide sequence ID" value="NZ_AP024597.1"/>
</dbReference>
<dbReference type="InterPro" id="IPR036259">
    <property type="entry name" value="MFS_trans_sf"/>
</dbReference>
<organism evidence="3 4">
    <name type="scientific">Stygiolobus caldivivus</name>
    <dbReference type="NCBI Taxonomy" id="2824673"/>
    <lineage>
        <taxon>Archaea</taxon>
        <taxon>Thermoproteota</taxon>
        <taxon>Thermoprotei</taxon>
        <taxon>Sulfolobales</taxon>
        <taxon>Sulfolobaceae</taxon>
        <taxon>Stygiolobus</taxon>
    </lineage>
</organism>
<dbReference type="EMBL" id="AP024597">
    <property type="protein sequence ID" value="BCU70906.1"/>
    <property type="molecule type" value="Genomic_DNA"/>
</dbReference>
<gene>
    <name evidence="3" type="ORF">KN1_22030</name>
</gene>
<feature type="transmembrane region" description="Helical" evidence="1">
    <location>
        <begin position="366"/>
        <end position="387"/>
    </location>
</feature>
<sequence length="417" mass="46177">MIKYKDTRWMWLVLPFNASTGSLSTLITLQILTLGGNALDVSFALSLSNAVLIPSSLFWGFMADRMDRKKQILISMGGTSASLLLMPLANSIPLLAINYSLITFMSTASTTPFNLLVMESAEKKHWGQLFSRFSFLSSMGMLTSLILSTILVVFLKIYEIEEILGIIALATLIAGIKLIPRPILTFERVAILHHKESFLTRMRHLPMMFLHIPNPHSFKIFSWRRIKTKPTNYIPLLYLGIVTFYISSGIFNTVYPAGLYVKGLDKSGVLTVITVGMVFQIIGFKVSGLLLEKAEEKKIAYLSLLLRGLSYSVLGVFAQVFFGLPIFISGLIFYPLAAGIAYSLFYSSSTTLVFKIVGERSQGKGLGVYSTVVGVSLFLGSLLSGYFTHYIGYGVDFMIAGSLLVIDAILFKYLEEG</sequence>
<feature type="domain" description="Major facilitator superfamily (MFS) profile" evidence="2">
    <location>
        <begin position="233"/>
        <end position="417"/>
    </location>
</feature>
<keyword evidence="1" id="KW-1133">Transmembrane helix</keyword>
<feature type="transmembrane region" description="Helical" evidence="1">
    <location>
        <begin position="41"/>
        <end position="60"/>
    </location>
</feature>
<evidence type="ECO:0000259" key="2">
    <source>
        <dbReference type="PROSITE" id="PS50850"/>
    </source>
</evidence>
<protein>
    <submittedName>
        <fullName evidence="3">MFS transporter</fullName>
    </submittedName>
</protein>
<keyword evidence="1" id="KW-0812">Transmembrane</keyword>
<dbReference type="SUPFAM" id="SSF103473">
    <property type="entry name" value="MFS general substrate transporter"/>
    <property type="match status" value="1"/>
</dbReference>
<dbReference type="KEGG" id="csty:KN1_22030"/>
<dbReference type="Proteomes" id="UP000825123">
    <property type="component" value="Chromosome"/>
</dbReference>
<feature type="transmembrane region" description="Helical" evidence="1">
    <location>
        <begin position="299"/>
        <end position="320"/>
    </location>
</feature>
<dbReference type="PANTHER" id="PTHR23518:SF2">
    <property type="entry name" value="MAJOR FACILITATOR SUPERFAMILY TRANSPORTER"/>
    <property type="match status" value="1"/>
</dbReference>
<dbReference type="InterPro" id="IPR020846">
    <property type="entry name" value="MFS_dom"/>
</dbReference>
<dbReference type="GO" id="GO:0022857">
    <property type="term" value="F:transmembrane transporter activity"/>
    <property type="evidence" value="ECO:0007669"/>
    <property type="project" value="InterPro"/>
</dbReference>
<dbReference type="AlphaFoldDB" id="A0A8D5ZJR4"/>
<feature type="transmembrane region" description="Helical" evidence="1">
    <location>
        <begin position="267"/>
        <end position="287"/>
    </location>
</feature>
<evidence type="ECO:0000256" key="1">
    <source>
        <dbReference type="SAM" id="Phobius"/>
    </source>
</evidence>